<keyword evidence="3" id="KW-0010">Activator</keyword>
<accession>A0ABX2IPP8</accession>
<keyword evidence="7" id="KW-1185">Reference proteome</keyword>
<dbReference type="SMART" id="SM00344">
    <property type="entry name" value="HTH_ASNC"/>
    <property type="match status" value="1"/>
</dbReference>
<dbReference type="InterPro" id="IPR036388">
    <property type="entry name" value="WH-like_DNA-bd_sf"/>
</dbReference>
<keyword evidence="4" id="KW-0804">Transcription</keyword>
<dbReference type="InterPro" id="IPR019888">
    <property type="entry name" value="Tscrpt_reg_AsnC-like"/>
</dbReference>
<evidence type="ECO:0000256" key="4">
    <source>
        <dbReference type="ARBA" id="ARBA00023163"/>
    </source>
</evidence>
<name>A0ABX2IPP8_9RHOB</name>
<dbReference type="Proteomes" id="UP000777935">
    <property type="component" value="Unassembled WGS sequence"/>
</dbReference>
<comment type="caution">
    <text evidence="6">The sequence shown here is derived from an EMBL/GenBank/DDBJ whole genome shotgun (WGS) entry which is preliminary data.</text>
</comment>
<evidence type="ECO:0000256" key="3">
    <source>
        <dbReference type="ARBA" id="ARBA00023159"/>
    </source>
</evidence>
<dbReference type="PROSITE" id="PS50956">
    <property type="entry name" value="HTH_ASNC_2"/>
    <property type="match status" value="1"/>
</dbReference>
<sequence>MLKDVERRQLDQYDEKIISILSQEGRLPVTDLARRIGMSKSPCQVRLKRLQDEGFIQGFRAVLNPRLLGREHVAFAEVRLDDTRENALEAFNAAVQAIPEIEQCHMIAGSFDYLLKIRTADITAYRRILGESISTLPNVASTSTFVSMQSVKDFSF</sequence>
<feature type="domain" description="HTH asnC-type" evidence="5">
    <location>
        <begin position="10"/>
        <end position="71"/>
    </location>
</feature>
<dbReference type="Pfam" id="PF13412">
    <property type="entry name" value="HTH_24"/>
    <property type="match status" value="1"/>
</dbReference>
<keyword evidence="1" id="KW-0805">Transcription regulation</keyword>
<dbReference type="InterPro" id="IPR011991">
    <property type="entry name" value="ArsR-like_HTH"/>
</dbReference>
<dbReference type="PRINTS" id="PR00033">
    <property type="entry name" value="HTHASNC"/>
</dbReference>
<dbReference type="RefSeq" id="WP_174136233.1">
    <property type="nucleotide sequence ID" value="NZ_JABUFE010000002.1"/>
</dbReference>
<gene>
    <name evidence="6" type="ORF">HRQ87_05930</name>
</gene>
<proteinExistence type="predicted"/>
<evidence type="ECO:0000259" key="5">
    <source>
        <dbReference type="PROSITE" id="PS50956"/>
    </source>
</evidence>
<dbReference type="PANTHER" id="PTHR30154:SF0">
    <property type="entry name" value="LEUCINE-RESPONSIVE REGULATORY PROTEIN"/>
    <property type="match status" value="1"/>
</dbReference>
<dbReference type="InterPro" id="IPR000485">
    <property type="entry name" value="AsnC-type_HTH_dom"/>
</dbReference>
<dbReference type="SUPFAM" id="SSF46785">
    <property type="entry name" value="Winged helix' DNA-binding domain"/>
    <property type="match status" value="1"/>
</dbReference>
<keyword evidence="2" id="KW-0238">DNA-binding</keyword>
<dbReference type="CDD" id="cd00090">
    <property type="entry name" value="HTH_ARSR"/>
    <property type="match status" value="1"/>
</dbReference>
<dbReference type="Pfam" id="PF01037">
    <property type="entry name" value="AsnC_trans_reg"/>
    <property type="match status" value="1"/>
</dbReference>
<dbReference type="InterPro" id="IPR011008">
    <property type="entry name" value="Dimeric_a/b-barrel"/>
</dbReference>
<evidence type="ECO:0000256" key="2">
    <source>
        <dbReference type="ARBA" id="ARBA00023125"/>
    </source>
</evidence>
<dbReference type="PROSITE" id="PS00519">
    <property type="entry name" value="HTH_ASNC_1"/>
    <property type="match status" value="1"/>
</dbReference>
<evidence type="ECO:0000313" key="6">
    <source>
        <dbReference type="EMBL" id="NSX54335.1"/>
    </source>
</evidence>
<evidence type="ECO:0000256" key="1">
    <source>
        <dbReference type="ARBA" id="ARBA00023015"/>
    </source>
</evidence>
<dbReference type="InterPro" id="IPR036390">
    <property type="entry name" value="WH_DNA-bd_sf"/>
</dbReference>
<dbReference type="EMBL" id="JABUFE010000002">
    <property type="protein sequence ID" value="NSX54335.1"/>
    <property type="molecule type" value="Genomic_DNA"/>
</dbReference>
<organism evidence="6 7">
    <name type="scientific">Parasulfitobacter algicola</name>
    <dbReference type="NCBI Taxonomy" id="2614809"/>
    <lineage>
        <taxon>Bacteria</taxon>
        <taxon>Pseudomonadati</taxon>
        <taxon>Pseudomonadota</taxon>
        <taxon>Alphaproteobacteria</taxon>
        <taxon>Rhodobacterales</taxon>
        <taxon>Roseobacteraceae</taxon>
        <taxon>Parasulfitobacter</taxon>
    </lineage>
</organism>
<dbReference type="InterPro" id="IPR019887">
    <property type="entry name" value="Tscrpt_reg_AsnC/Lrp_C"/>
</dbReference>
<protein>
    <submittedName>
        <fullName evidence="6">Lrp/AsnC ligand binding domain-containing protein</fullName>
    </submittedName>
</protein>
<dbReference type="Gene3D" id="1.10.10.10">
    <property type="entry name" value="Winged helix-like DNA-binding domain superfamily/Winged helix DNA-binding domain"/>
    <property type="match status" value="1"/>
</dbReference>
<reference evidence="6 7" key="1">
    <citation type="submission" date="2020-06" db="EMBL/GenBank/DDBJ databases">
        <title>Sulfitobacter algicola sp. nov., isolated from green algae.</title>
        <authorList>
            <person name="Wang C."/>
        </authorList>
    </citation>
    <scope>NUCLEOTIDE SEQUENCE [LARGE SCALE GENOMIC DNA]</scope>
    <source>
        <strain evidence="6 7">1151</strain>
    </source>
</reference>
<dbReference type="Gene3D" id="3.30.70.920">
    <property type="match status" value="1"/>
</dbReference>
<dbReference type="SUPFAM" id="SSF54909">
    <property type="entry name" value="Dimeric alpha+beta barrel"/>
    <property type="match status" value="1"/>
</dbReference>
<evidence type="ECO:0000313" key="7">
    <source>
        <dbReference type="Proteomes" id="UP000777935"/>
    </source>
</evidence>
<dbReference type="InterPro" id="IPR019885">
    <property type="entry name" value="Tscrpt_reg_HTH_AsnC-type_CS"/>
</dbReference>
<dbReference type="PANTHER" id="PTHR30154">
    <property type="entry name" value="LEUCINE-RESPONSIVE REGULATORY PROTEIN"/>
    <property type="match status" value="1"/>
</dbReference>